<evidence type="ECO:0000313" key="1">
    <source>
        <dbReference type="EMBL" id="TKI79463.1"/>
    </source>
</evidence>
<dbReference type="AlphaFoldDB" id="A0A9X8ZY21"/>
<dbReference type="SUPFAM" id="SSF53756">
    <property type="entry name" value="UDP-Glycosyltransferase/glycogen phosphorylase"/>
    <property type="match status" value="1"/>
</dbReference>
<dbReference type="Gene3D" id="3.40.50.2000">
    <property type="entry name" value="Glycogen Phosphorylase B"/>
    <property type="match status" value="1"/>
</dbReference>
<proteinExistence type="predicted"/>
<gene>
    <name evidence="1" type="ORF">FC695_44650</name>
</gene>
<sequence length="34" mass="3823">MLNILVVNFPAEGHVNPTLNLVKAFTERGDNVHY</sequence>
<evidence type="ECO:0000313" key="2">
    <source>
        <dbReference type="Proteomes" id="UP000308444"/>
    </source>
</evidence>
<feature type="non-terminal residue" evidence="1">
    <location>
        <position position="34"/>
    </location>
</feature>
<dbReference type="EMBL" id="SZOH01005430">
    <property type="protein sequence ID" value="TKI79463.1"/>
    <property type="molecule type" value="Genomic_DNA"/>
</dbReference>
<reference evidence="1 2" key="1">
    <citation type="journal article" date="2019" name="Environ. Microbiol.">
        <title>An active ?-lactamase is a part of an orchestrated cell wall stress resistance network of Bacillus subtilis and related rhizosphere species.</title>
        <authorList>
            <person name="Bucher T."/>
            <person name="Keren-Paz A."/>
            <person name="Hausser J."/>
            <person name="Olender T."/>
            <person name="Cytryn E."/>
            <person name="Kolodkin-Gal I."/>
        </authorList>
    </citation>
    <scope>NUCLEOTIDE SEQUENCE [LARGE SCALE GENOMIC DNA]</scope>
    <source>
        <strain evidence="1 2">I32</strain>
    </source>
</reference>
<protein>
    <submittedName>
        <fullName evidence="1">Glycosyltransferase family 1 protein</fullName>
    </submittedName>
</protein>
<name>A0A9X8ZY21_BACCE</name>
<organism evidence="1 2">
    <name type="scientific">Bacillus cereus</name>
    <dbReference type="NCBI Taxonomy" id="1396"/>
    <lineage>
        <taxon>Bacteria</taxon>
        <taxon>Bacillati</taxon>
        <taxon>Bacillota</taxon>
        <taxon>Bacilli</taxon>
        <taxon>Bacillales</taxon>
        <taxon>Bacillaceae</taxon>
        <taxon>Bacillus</taxon>
        <taxon>Bacillus cereus group</taxon>
    </lineage>
</organism>
<dbReference type="Proteomes" id="UP000308444">
    <property type="component" value="Unassembled WGS sequence"/>
</dbReference>
<accession>A0A9X8ZY21</accession>
<comment type="caution">
    <text evidence="1">The sequence shown here is derived from an EMBL/GenBank/DDBJ whole genome shotgun (WGS) entry which is preliminary data.</text>
</comment>